<evidence type="ECO:0008006" key="3">
    <source>
        <dbReference type="Google" id="ProtNLM"/>
    </source>
</evidence>
<organism evidence="1 2">
    <name type="scientific">Heyndrickxia acidicola</name>
    <dbReference type="NCBI Taxonomy" id="209389"/>
    <lineage>
        <taxon>Bacteria</taxon>
        <taxon>Bacillati</taxon>
        <taxon>Bacillota</taxon>
        <taxon>Bacilli</taxon>
        <taxon>Bacillales</taxon>
        <taxon>Bacillaceae</taxon>
        <taxon>Heyndrickxia</taxon>
    </lineage>
</organism>
<accession>A0ABU6MGS2</accession>
<reference evidence="1 2" key="1">
    <citation type="submission" date="2023-03" db="EMBL/GenBank/DDBJ databases">
        <title>Bacillus Genome Sequencing.</title>
        <authorList>
            <person name="Dunlap C."/>
        </authorList>
    </citation>
    <scope>NUCLEOTIDE SEQUENCE [LARGE SCALE GENOMIC DNA]</scope>
    <source>
        <strain evidence="1 2">B-23453</strain>
    </source>
</reference>
<dbReference type="Proteomes" id="UP001341444">
    <property type="component" value="Unassembled WGS sequence"/>
</dbReference>
<evidence type="ECO:0000313" key="2">
    <source>
        <dbReference type="Proteomes" id="UP001341444"/>
    </source>
</evidence>
<dbReference type="RefSeq" id="WP_066265701.1">
    <property type="nucleotide sequence ID" value="NZ_JARMAB010000006.1"/>
</dbReference>
<dbReference type="Pfam" id="PF26325">
    <property type="entry name" value="YhjD"/>
    <property type="match status" value="1"/>
</dbReference>
<sequence>MTKIPEYDRDILEKAIYLPMVLTVLNRDLVVIQKSPFKLQKPYLEWVEETMRVIQKDLAQTKYYMKKHKMKVERLKSDEAFTMYMFLYRGYEEHHNYFNPRLRNRTEELLRYYLYGRFGEAPLDSKAARMQTGK</sequence>
<evidence type="ECO:0000313" key="1">
    <source>
        <dbReference type="EMBL" id="MED1202472.1"/>
    </source>
</evidence>
<protein>
    <recommendedName>
        <fullName evidence="3">YhjD</fullName>
    </recommendedName>
</protein>
<dbReference type="InterPro" id="IPR058600">
    <property type="entry name" value="YhjD-like"/>
</dbReference>
<dbReference type="EMBL" id="JARMAB010000006">
    <property type="protein sequence ID" value="MED1202472.1"/>
    <property type="molecule type" value="Genomic_DNA"/>
</dbReference>
<proteinExistence type="predicted"/>
<gene>
    <name evidence="1" type="ORF">P4T90_05115</name>
</gene>
<keyword evidence="2" id="KW-1185">Reference proteome</keyword>
<comment type="caution">
    <text evidence="1">The sequence shown here is derived from an EMBL/GenBank/DDBJ whole genome shotgun (WGS) entry which is preliminary data.</text>
</comment>
<name>A0ABU6MGS2_9BACI</name>